<dbReference type="AlphaFoldDB" id="A0A9P1CMY4"/>
<dbReference type="Proteomes" id="UP001152797">
    <property type="component" value="Unassembled WGS sequence"/>
</dbReference>
<dbReference type="OrthoDB" id="413162at2759"/>
<dbReference type="EMBL" id="CAMXCT010002055">
    <property type="protein sequence ID" value="CAI3995282.1"/>
    <property type="molecule type" value="Genomic_DNA"/>
</dbReference>
<dbReference type="EMBL" id="CAMXCT020002055">
    <property type="protein sequence ID" value="CAL1148657.1"/>
    <property type="molecule type" value="Genomic_DNA"/>
</dbReference>
<evidence type="ECO:0000313" key="2">
    <source>
        <dbReference type="EMBL" id="CAI3995282.1"/>
    </source>
</evidence>
<comment type="caution">
    <text evidence="2">The sequence shown here is derived from an EMBL/GenBank/DDBJ whole genome shotgun (WGS) entry which is preliminary data.</text>
</comment>
<reference evidence="3 4" key="2">
    <citation type="submission" date="2024-05" db="EMBL/GenBank/DDBJ databases">
        <authorList>
            <person name="Chen Y."/>
            <person name="Shah S."/>
            <person name="Dougan E. K."/>
            <person name="Thang M."/>
            <person name="Chan C."/>
        </authorList>
    </citation>
    <scope>NUCLEOTIDE SEQUENCE [LARGE SCALE GENOMIC DNA]</scope>
</reference>
<protein>
    <submittedName>
        <fullName evidence="3">Glucose N-acetyltransferase 1-A (N-acetylglucosaminyltransferase A)</fullName>
    </submittedName>
</protein>
<proteinExistence type="predicted"/>
<dbReference type="PANTHER" id="PTHR11183">
    <property type="entry name" value="GLYCOGENIN SUBFAMILY MEMBER"/>
    <property type="match status" value="1"/>
</dbReference>
<organism evidence="2">
    <name type="scientific">Cladocopium goreaui</name>
    <dbReference type="NCBI Taxonomy" id="2562237"/>
    <lineage>
        <taxon>Eukaryota</taxon>
        <taxon>Sar</taxon>
        <taxon>Alveolata</taxon>
        <taxon>Dinophyceae</taxon>
        <taxon>Suessiales</taxon>
        <taxon>Symbiodiniaceae</taxon>
        <taxon>Cladocopium</taxon>
    </lineage>
</organism>
<dbReference type="Pfam" id="PF01501">
    <property type="entry name" value="Glyco_transf_8"/>
    <property type="match status" value="1"/>
</dbReference>
<dbReference type="InterPro" id="IPR002495">
    <property type="entry name" value="Glyco_trans_8"/>
</dbReference>
<dbReference type="EMBL" id="CAMXCT030002055">
    <property type="protein sequence ID" value="CAL4782594.1"/>
    <property type="molecule type" value="Genomic_DNA"/>
</dbReference>
<sequence>MHKSVSLQPLCTASNEHTLQSPRATAQVQECETQQVPADSLLIVSQTKPKVMGAVCNTMLWPTCFSILATGSASSSSKILQYTVEEKMPFYNPEHSCPTKREVDWPLLKMELQYYADQPTRQRRVFVSEDARFQWRMWVSRVYVANDVDFCPLGLQTVHLADVDRRFEEFSAAGLAEVFEAHYVQYTTRIPFLLTILSGWPLFRIYSGLVDSARARPDFPHLPSKGICGGAVQIGDVFSAIRLLQGAEELTSDDGKHILTILARILTNAEAAAAQMSQTFGKADWDAAEDDCNLAVAFAHLGRAWVLASFRDFSESTAQGLTQYFGKLLQSIEAAEEAWHLSAEAALRKHDQDNNALLRVYAGGWPIWQLLDRLQMLTSQAPWALQCRSFSEKAPLCPACAVPQQAEWNRESQWVSALAAGGARGEFEAVVQPRLRMDLLQDMAGSTAAAAARALDHRLEHTGEAWATLLSDDDAVANEAARRALLVYAEAVRVMARSVRQAEAKVAFDASKVAPARPFLVLMTEAAFTSDVRAMLEGDGLTPLVMPSFSSEGITVPSRRKQRGETSAQEEESENLSEAERIELSWWLKIKLWKLTEYRRIVYLDADTLVHRPIDELFALPDEISLAAPAHLSRDGKGSEISVGVMSLHPDRRIYDAFISFLSAAADRFVTGVRSVDQMLQHSFFAQHFSWGGYPRWEAGSGQFLGCMEDLPSLSPGEVTESQDHFNGAKTPLGKVCVLPPRYDFCVSYPALVAGMDSPDFQEAELAVQFPQPGEEPVEKNLEGLLRARLLHWTGGYHLDSFGRQPISLRRHAQRAQDDKRGESKRLMQPCRFDCESL</sequence>
<dbReference type="InterPro" id="IPR050587">
    <property type="entry name" value="GNT1/Glycosyltrans_8"/>
</dbReference>
<name>A0A9P1CMY4_9DINO</name>
<evidence type="ECO:0000313" key="4">
    <source>
        <dbReference type="Proteomes" id="UP001152797"/>
    </source>
</evidence>
<dbReference type="GO" id="GO:0016757">
    <property type="term" value="F:glycosyltransferase activity"/>
    <property type="evidence" value="ECO:0007669"/>
    <property type="project" value="InterPro"/>
</dbReference>
<evidence type="ECO:0000313" key="3">
    <source>
        <dbReference type="EMBL" id="CAL4782594.1"/>
    </source>
</evidence>
<keyword evidence="4" id="KW-1185">Reference proteome</keyword>
<evidence type="ECO:0000256" key="1">
    <source>
        <dbReference type="SAM" id="MobiDB-lite"/>
    </source>
</evidence>
<gene>
    <name evidence="2" type="ORF">C1SCF055_LOCUS21863</name>
</gene>
<dbReference type="SUPFAM" id="SSF53448">
    <property type="entry name" value="Nucleotide-diphospho-sugar transferases"/>
    <property type="match status" value="1"/>
</dbReference>
<dbReference type="Gene3D" id="3.90.550.10">
    <property type="entry name" value="Spore Coat Polysaccharide Biosynthesis Protein SpsA, Chain A"/>
    <property type="match status" value="1"/>
</dbReference>
<feature type="region of interest" description="Disordered" evidence="1">
    <location>
        <begin position="552"/>
        <end position="575"/>
    </location>
</feature>
<reference evidence="2" key="1">
    <citation type="submission" date="2022-10" db="EMBL/GenBank/DDBJ databases">
        <authorList>
            <person name="Chen Y."/>
            <person name="Dougan E. K."/>
            <person name="Chan C."/>
            <person name="Rhodes N."/>
            <person name="Thang M."/>
        </authorList>
    </citation>
    <scope>NUCLEOTIDE SEQUENCE</scope>
</reference>
<dbReference type="InterPro" id="IPR029044">
    <property type="entry name" value="Nucleotide-diphossugar_trans"/>
</dbReference>
<accession>A0A9P1CMY4</accession>